<dbReference type="InterPro" id="IPR052022">
    <property type="entry name" value="26kDa_periplasmic_antigen"/>
</dbReference>
<name>A0ABW6PQA1_9NOCA</name>
<reference evidence="1 2" key="1">
    <citation type="submission" date="2024-10" db="EMBL/GenBank/DDBJ databases">
        <title>The Natural Products Discovery Center: Release of the First 8490 Sequenced Strains for Exploring Actinobacteria Biosynthetic Diversity.</title>
        <authorList>
            <person name="Kalkreuter E."/>
            <person name="Kautsar S.A."/>
            <person name="Yang D."/>
            <person name="Bader C.D."/>
            <person name="Teijaro C.N."/>
            <person name="Fluegel L."/>
            <person name="Davis C.M."/>
            <person name="Simpson J.R."/>
            <person name="Lauterbach L."/>
            <person name="Steele A.D."/>
            <person name="Gui C."/>
            <person name="Meng S."/>
            <person name="Li G."/>
            <person name="Viehrig K."/>
            <person name="Ye F."/>
            <person name="Su P."/>
            <person name="Kiefer A.F."/>
            <person name="Nichols A."/>
            <person name="Cepeda A.J."/>
            <person name="Yan W."/>
            <person name="Fan B."/>
            <person name="Jiang Y."/>
            <person name="Adhikari A."/>
            <person name="Zheng C.-J."/>
            <person name="Schuster L."/>
            <person name="Cowan T.M."/>
            <person name="Smanski M.J."/>
            <person name="Chevrette M.G."/>
            <person name="De Carvalho L.P.S."/>
            <person name="Shen B."/>
        </authorList>
    </citation>
    <scope>NUCLEOTIDE SEQUENCE [LARGE SCALE GENOMIC DNA]</scope>
    <source>
        <strain evidence="1 2">NPDC004045</strain>
    </source>
</reference>
<sequence>MSTQPTITVYGHGAVRATPDLVRITLSVESRAAGVGAAYSRAGERVSSVLHALRRAGVADTDIATSGLSVRTETVYTDRGTHEITGYLATTALTVSLRESTDPAGTIAAAVAAGGDDVRLGGLDRVLSEAGAALVRARDAAYDDARVKAEQYANRAHARLGAVLDITEHPEGMPTPFPRAAEIAAPMAFAAASVPVELGDTEITADVRVTWALD</sequence>
<dbReference type="InterPro" id="IPR007497">
    <property type="entry name" value="SIMPL/DUF541"/>
</dbReference>
<dbReference type="PANTHER" id="PTHR34387">
    <property type="entry name" value="SLR1258 PROTEIN"/>
    <property type="match status" value="1"/>
</dbReference>
<accession>A0ABW6PQA1</accession>
<evidence type="ECO:0000313" key="1">
    <source>
        <dbReference type="EMBL" id="MFF0544586.1"/>
    </source>
</evidence>
<dbReference type="EMBL" id="JBIAMX010000009">
    <property type="protein sequence ID" value="MFF0544586.1"/>
    <property type="molecule type" value="Genomic_DNA"/>
</dbReference>
<proteinExistence type="predicted"/>
<organism evidence="1 2">
    <name type="scientific">Nocardia thailandica</name>
    <dbReference type="NCBI Taxonomy" id="257275"/>
    <lineage>
        <taxon>Bacteria</taxon>
        <taxon>Bacillati</taxon>
        <taxon>Actinomycetota</taxon>
        <taxon>Actinomycetes</taxon>
        <taxon>Mycobacteriales</taxon>
        <taxon>Nocardiaceae</taxon>
        <taxon>Nocardia</taxon>
    </lineage>
</organism>
<keyword evidence="2" id="KW-1185">Reference proteome</keyword>
<comment type="caution">
    <text evidence="1">The sequence shown here is derived from an EMBL/GenBank/DDBJ whole genome shotgun (WGS) entry which is preliminary data.</text>
</comment>
<evidence type="ECO:0000313" key="2">
    <source>
        <dbReference type="Proteomes" id="UP001601444"/>
    </source>
</evidence>
<dbReference type="PANTHER" id="PTHR34387:SF1">
    <property type="entry name" value="PERIPLASMIC IMMUNOGENIC PROTEIN"/>
    <property type="match status" value="1"/>
</dbReference>
<gene>
    <name evidence="1" type="ORF">ACFYTF_17280</name>
</gene>
<dbReference type="Gene3D" id="3.30.110.170">
    <property type="entry name" value="Protein of unknown function (DUF541), domain 1"/>
    <property type="match status" value="1"/>
</dbReference>
<dbReference type="Pfam" id="PF04402">
    <property type="entry name" value="SIMPL"/>
    <property type="match status" value="1"/>
</dbReference>
<dbReference type="Proteomes" id="UP001601444">
    <property type="component" value="Unassembled WGS sequence"/>
</dbReference>
<protein>
    <submittedName>
        <fullName evidence="1">SIMPL domain-containing protein</fullName>
    </submittedName>
</protein>
<dbReference type="RefSeq" id="WP_387701112.1">
    <property type="nucleotide sequence ID" value="NZ_JBIAMX010000009.1"/>
</dbReference>
<dbReference type="Gene3D" id="3.30.70.2970">
    <property type="entry name" value="Protein of unknown function (DUF541), domain 2"/>
    <property type="match status" value="1"/>
</dbReference>